<gene>
    <name evidence="2" type="ORF">VNO80_05452</name>
</gene>
<dbReference type="EMBL" id="JAYMYR010000003">
    <property type="protein sequence ID" value="KAK7372083.1"/>
    <property type="molecule type" value="Genomic_DNA"/>
</dbReference>
<feature type="compositionally biased region" description="Basic and acidic residues" evidence="1">
    <location>
        <begin position="82"/>
        <end position="151"/>
    </location>
</feature>
<evidence type="ECO:0000313" key="2">
    <source>
        <dbReference type="EMBL" id="KAK7372083.1"/>
    </source>
</evidence>
<feature type="region of interest" description="Disordered" evidence="1">
    <location>
        <begin position="63"/>
        <end position="157"/>
    </location>
</feature>
<organism evidence="2 3">
    <name type="scientific">Phaseolus coccineus</name>
    <name type="common">Scarlet runner bean</name>
    <name type="synonym">Phaseolus multiflorus</name>
    <dbReference type="NCBI Taxonomy" id="3886"/>
    <lineage>
        <taxon>Eukaryota</taxon>
        <taxon>Viridiplantae</taxon>
        <taxon>Streptophyta</taxon>
        <taxon>Embryophyta</taxon>
        <taxon>Tracheophyta</taxon>
        <taxon>Spermatophyta</taxon>
        <taxon>Magnoliopsida</taxon>
        <taxon>eudicotyledons</taxon>
        <taxon>Gunneridae</taxon>
        <taxon>Pentapetalae</taxon>
        <taxon>rosids</taxon>
        <taxon>fabids</taxon>
        <taxon>Fabales</taxon>
        <taxon>Fabaceae</taxon>
        <taxon>Papilionoideae</taxon>
        <taxon>50 kb inversion clade</taxon>
        <taxon>NPAAA clade</taxon>
        <taxon>indigoferoid/millettioid clade</taxon>
        <taxon>Phaseoleae</taxon>
        <taxon>Phaseolus</taxon>
    </lineage>
</organism>
<accession>A0AAN9NLZ4</accession>
<dbReference type="Proteomes" id="UP001374584">
    <property type="component" value="Unassembled WGS sequence"/>
</dbReference>
<dbReference type="AlphaFoldDB" id="A0AAN9NLZ4"/>
<keyword evidence="3" id="KW-1185">Reference proteome</keyword>
<name>A0AAN9NLZ4_PHACN</name>
<reference evidence="2 3" key="1">
    <citation type="submission" date="2024-01" db="EMBL/GenBank/DDBJ databases">
        <title>The genomes of 5 underutilized Papilionoideae crops provide insights into root nodulation and disease resistanc.</title>
        <authorList>
            <person name="Jiang F."/>
        </authorList>
    </citation>
    <scope>NUCLEOTIDE SEQUENCE [LARGE SCALE GENOMIC DNA]</scope>
    <source>
        <strain evidence="2">JINMINGXINNONG_FW02</strain>
        <tissue evidence="2">Leaves</tissue>
    </source>
</reference>
<feature type="compositionally biased region" description="Basic and acidic residues" evidence="1">
    <location>
        <begin position="63"/>
        <end position="74"/>
    </location>
</feature>
<protein>
    <submittedName>
        <fullName evidence="2">Uncharacterized protein</fullName>
    </submittedName>
</protein>
<comment type="caution">
    <text evidence="2">The sequence shown here is derived from an EMBL/GenBank/DDBJ whole genome shotgun (WGS) entry which is preliminary data.</text>
</comment>
<proteinExistence type="predicted"/>
<evidence type="ECO:0000313" key="3">
    <source>
        <dbReference type="Proteomes" id="UP001374584"/>
    </source>
</evidence>
<evidence type="ECO:0000256" key="1">
    <source>
        <dbReference type="SAM" id="MobiDB-lite"/>
    </source>
</evidence>
<sequence length="157" mass="18764">MVGIQLPKLCKEVRKKEKREGRREMQIQVGVTRKTIQNGVTTNLKVQKKRQELATIIQITIQKLDRESRSRARGSDAGLDNQPKRSDREGRTILWHDDDTFKEREKNSRREEKGSRRYGDDEFEHKSREERYRREEKKSRRDDYDGIPEPKGKRRGQ</sequence>